<name>A0A517X263_9PLAN</name>
<dbReference type="EMBL" id="CP037422">
    <property type="protein sequence ID" value="QDU11579.1"/>
    <property type="molecule type" value="Genomic_DNA"/>
</dbReference>
<evidence type="ECO:0008006" key="4">
    <source>
        <dbReference type="Google" id="ProtNLM"/>
    </source>
</evidence>
<accession>A0A517X263</accession>
<evidence type="ECO:0000256" key="1">
    <source>
        <dbReference type="SAM" id="SignalP"/>
    </source>
</evidence>
<reference evidence="2 3" key="1">
    <citation type="submission" date="2019-03" db="EMBL/GenBank/DDBJ databases">
        <title>Deep-cultivation of Planctomycetes and their phenomic and genomic characterization uncovers novel biology.</title>
        <authorList>
            <person name="Wiegand S."/>
            <person name="Jogler M."/>
            <person name="Boedeker C."/>
            <person name="Pinto D."/>
            <person name="Vollmers J."/>
            <person name="Rivas-Marin E."/>
            <person name="Kohn T."/>
            <person name="Peeters S.H."/>
            <person name="Heuer A."/>
            <person name="Rast P."/>
            <person name="Oberbeckmann S."/>
            <person name="Bunk B."/>
            <person name="Jeske O."/>
            <person name="Meyerdierks A."/>
            <person name="Storesund J.E."/>
            <person name="Kallscheuer N."/>
            <person name="Luecker S."/>
            <person name="Lage O.M."/>
            <person name="Pohl T."/>
            <person name="Merkel B.J."/>
            <person name="Hornburger P."/>
            <person name="Mueller R.-W."/>
            <person name="Bruemmer F."/>
            <person name="Labrenz M."/>
            <person name="Spormann A.M."/>
            <person name="Op den Camp H."/>
            <person name="Overmann J."/>
            <person name="Amann R."/>
            <person name="Jetten M.S.M."/>
            <person name="Mascher T."/>
            <person name="Medema M.H."/>
            <person name="Devos D.P."/>
            <person name="Kaster A.-K."/>
            <person name="Ovreas L."/>
            <person name="Rohde M."/>
            <person name="Galperin M.Y."/>
            <person name="Jogler C."/>
        </authorList>
    </citation>
    <scope>NUCLEOTIDE SEQUENCE [LARGE SCALE GENOMIC DNA]</scope>
    <source>
        <strain evidence="2 3">V202</strain>
    </source>
</reference>
<dbReference type="PROSITE" id="PS51257">
    <property type="entry name" value="PROKAR_LIPOPROTEIN"/>
    <property type="match status" value="1"/>
</dbReference>
<evidence type="ECO:0000313" key="2">
    <source>
        <dbReference type="EMBL" id="QDU11579.1"/>
    </source>
</evidence>
<organism evidence="2 3">
    <name type="scientific">Gimesia aquarii</name>
    <dbReference type="NCBI Taxonomy" id="2527964"/>
    <lineage>
        <taxon>Bacteria</taxon>
        <taxon>Pseudomonadati</taxon>
        <taxon>Planctomycetota</taxon>
        <taxon>Planctomycetia</taxon>
        <taxon>Planctomycetales</taxon>
        <taxon>Planctomycetaceae</taxon>
        <taxon>Gimesia</taxon>
    </lineage>
</organism>
<gene>
    <name evidence="2" type="ORF">V202x_50030</name>
</gene>
<dbReference type="AlphaFoldDB" id="A0A517X263"/>
<feature type="chain" id="PRO_5021769278" description="Carboxypeptidase regulatory-like domain-containing protein" evidence="1">
    <location>
        <begin position="22"/>
        <end position="148"/>
    </location>
</feature>
<keyword evidence="3" id="KW-1185">Reference proteome</keyword>
<proteinExistence type="predicted"/>
<dbReference type="RefSeq" id="WP_145179351.1">
    <property type="nucleotide sequence ID" value="NZ_CP037422.1"/>
</dbReference>
<dbReference type="OrthoDB" id="289368at2"/>
<evidence type="ECO:0000313" key="3">
    <source>
        <dbReference type="Proteomes" id="UP000318384"/>
    </source>
</evidence>
<dbReference type="Proteomes" id="UP000318384">
    <property type="component" value="Chromosome"/>
</dbReference>
<feature type="signal peptide" evidence="1">
    <location>
        <begin position="1"/>
        <end position="21"/>
    </location>
</feature>
<keyword evidence="1" id="KW-0732">Signal</keyword>
<protein>
    <recommendedName>
        <fullName evidence="4">Carboxypeptidase regulatory-like domain-containing protein</fullName>
    </recommendedName>
</protein>
<sequence length="148" mass="16287" precursor="true">MYAKRVRNILFVGAIMLVAMGCNGSSEMKYTTAKIQGTVSYQGKPLELGKIRFIPDGKVVNGQVAGKAVFADIKDGKYSLSSEEGATVGKNRIEIKSYRESGRNVVTSDGDGKKEKEIVQFIPETYNTESNLSINIKEGENKHDFDLK</sequence>